<evidence type="ECO:0000313" key="1">
    <source>
        <dbReference type="EMBL" id="EPN59212.1"/>
    </source>
</evidence>
<reference evidence="1 2" key="1">
    <citation type="journal article" date="2013" name="PLoS Pathog.">
        <title>Genomic analysis of the Kiwifruit pathogen Pseudomonas syringae pv. actinidiae provides insight into the origins of an emergent plant disease.</title>
        <authorList>
            <person name="McCann H.C."/>
            <person name="Rikkerink E.H."/>
            <person name="Bertels F."/>
            <person name="Fiers M."/>
            <person name="Lu A."/>
            <person name="Rees-George J."/>
            <person name="Andersen M.T."/>
            <person name="Gleave A.P."/>
            <person name="Haubold B."/>
            <person name="Wohlers M.W."/>
            <person name="Guttman D.S."/>
            <person name="Wang P.W."/>
            <person name="Straub C."/>
            <person name="Vanneste J.L."/>
            <person name="Rainey P.B."/>
            <person name="Templeton M.D."/>
        </authorList>
    </citation>
    <scope>NUCLEOTIDE SEQUENCE [LARGE SCALE GENOMIC DNA]</scope>
    <source>
        <strain evidence="1 2">ICMP 18807</strain>
    </source>
</reference>
<comment type="caution">
    <text evidence="1">The sequence shown here is derived from an EMBL/GenBank/DDBJ whole genome shotgun (WGS) entry which is preliminary data.</text>
</comment>
<dbReference type="EMBL" id="AOKG01000584">
    <property type="protein sequence ID" value="EPN59212.1"/>
    <property type="molecule type" value="Genomic_DNA"/>
</dbReference>
<name>S6UUM3_PSESF</name>
<evidence type="ECO:0000313" key="2">
    <source>
        <dbReference type="Proteomes" id="UP000015729"/>
    </source>
</evidence>
<feature type="non-terminal residue" evidence="1">
    <location>
        <position position="1"/>
    </location>
</feature>
<dbReference type="Proteomes" id="UP000015729">
    <property type="component" value="Unassembled WGS sequence"/>
</dbReference>
<dbReference type="PATRIC" id="fig|1194404.4.peg.1897"/>
<organism evidence="1 2">
    <name type="scientific">Pseudomonas syringae pv. actinidiae ICMP 18807</name>
    <dbReference type="NCBI Taxonomy" id="1194404"/>
    <lineage>
        <taxon>Bacteria</taxon>
        <taxon>Pseudomonadati</taxon>
        <taxon>Pseudomonadota</taxon>
        <taxon>Gammaproteobacteria</taxon>
        <taxon>Pseudomonadales</taxon>
        <taxon>Pseudomonadaceae</taxon>
        <taxon>Pseudomonas</taxon>
        <taxon>Pseudomonas syringae</taxon>
    </lineage>
</organism>
<dbReference type="AlphaFoldDB" id="S6UUM3"/>
<sequence length="86" mass="9082">VFANKFAPTAFGQKPVSSILRTVYNAEHSNVGTQSIGAAVTELSHQPDSHAPCHESNTGYFPDLNSFALAAGMDRGTMVRLSNGTS</sequence>
<accession>S6UUM3</accession>
<protein>
    <submittedName>
        <fullName evidence="1">Uncharacterized protein</fullName>
    </submittedName>
</protein>
<gene>
    <name evidence="1" type="ORF">A244_09080</name>
</gene>
<proteinExistence type="predicted"/>